<keyword evidence="5" id="KW-0121">Carboxypeptidase</keyword>
<sequence>MGFLRDLLEDKLDFWAEPRHAGKPVDFMVGPSFQYEALRMLSERGLQAEVFIDNIEQLIEEQMQRQELSASATFDYDVYHTYDEINQWVSSIASQYNSIASEELLGYSYEGREIKLLKLGKPGFNKPIIWLQSGVHSREWLSPATMLAMVNMFVEGYGSDSSITNLLDRMHWYILPMFNPDGYVYTWNGDRMWRKTRSPNSVSACVGTDPNRNWDHQWCVTGASRWPCSDTYCGTAPHTEIEVKTVTDYILTLSNVQAFVDFHCYSQYWMVPWGYTRRLPANYAAQKALADKAAAALSSVYGTQYVTGSIANVIYEASGSSADWAYGVAGIQYAFAPELRDTGSYGFLMPSRFIRESAVETFEAVKAIGDNFI</sequence>
<dbReference type="PANTHER" id="PTHR11705">
    <property type="entry name" value="PROTEASE FAMILY M14 CARBOXYPEPTIDASE A,B"/>
    <property type="match status" value="1"/>
</dbReference>
<evidence type="ECO:0000256" key="11">
    <source>
        <dbReference type="ARBA" id="ARBA00023049"/>
    </source>
</evidence>
<dbReference type="KEGG" id="aplc:110984862"/>
<keyword evidence="16" id="KW-1185">Reference proteome</keyword>
<evidence type="ECO:0000259" key="15">
    <source>
        <dbReference type="PROSITE" id="PS52035"/>
    </source>
</evidence>
<dbReference type="GO" id="GO:0008270">
    <property type="term" value="F:zinc ion binding"/>
    <property type="evidence" value="ECO:0007669"/>
    <property type="project" value="InterPro"/>
</dbReference>
<gene>
    <name evidence="17" type="primary">LOC110984862</name>
</gene>
<evidence type="ECO:0000256" key="12">
    <source>
        <dbReference type="ARBA" id="ARBA00023157"/>
    </source>
</evidence>
<evidence type="ECO:0000256" key="9">
    <source>
        <dbReference type="ARBA" id="ARBA00022801"/>
    </source>
</evidence>
<keyword evidence="4" id="KW-0964">Secreted</keyword>
<evidence type="ECO:0000256" key="8">
    <source>
        <dbReference type="ARBA" id="ARBA00022729"/>
    </source>
</evidence>
<proteinExistence type="inferred from homology"/>
<dbReference type="PROSITE" id="PS00132">
    <property type="entry name" value="CARBOXYPEPT_ZN_1"/>
    <property type="match status" value="1"/>
</dbReference>
<comment type="similarity">
    <text evidence="3 14">Belongs to the peptidase M14 family.</text>
</comment>
<dbReference type="OMA" id="WAEPRHA"/>
<dbReference type="GO" id="GO:0004181">
    <property type="term" value="F:metallocarboxypeptidase activity"/>
    <property type="evidence" value="ECO:0007669"/>
    <property type="project" value="InterPro"/>
</dbReference>
<keyword evidence="8" id="KW-0732">Signal</keyword>
<feature type="domain" description="Peptidase M14" evidence="15">
    <location>
        <begin position="78"/>
        <end position="372"/>
    </location>
</feature>
<dbReference type="OrthoDB" id="3626597at2759"/>
<dbReference type="FunFam" id="3.40.630.10:FF:000040">
    <property type="entry name" value="zinc carboxypeptidase"/>
    <property type="match status" value="1"/>
</dbReference>
<dbReference type="Proteomes" id="UP000694845">
    <property type="component" value="Unplaced"/>
</dbReference>
<evidence type="ECO:0000256" key="7">
    <source>
        <dbReference type="ARBA" id="ARBA00022723"/>
    </source>
</evidence>
<dbReference type="RefSeq" id="XP_022101136.1">
    <property type="nucleotide sequence ID" value="XM_022245444.1"/>
</dbReference>
<dbReference type="CDD" id="cd03860">
    <property type="entry name" value="M14_CP_A-B_like"/>
    <property type="match status" value="1"/>
</dbReference>
<evidence type="ECO:0000256" key="4">
    <source>
        <dbReference type="ARBA" id="ARBA00022525"/>
    </source>
</evidence>
<dbReference type="InterPro" id="IPR000834">
    <property type="entry name" value="Peptidase_M14"/>
</dbReference>
<dbReference type="Pfam" id="PF00246">
    <property type="entry name" value="Peptidase_M14"/>
    <property type="match status" value="1"/>
</dbReference>
<evidence type="ECO:0000256" key="13">
    <source>
        <dbReference type="ARBA" id="ARBA00057299"/>
    </source>
</evidence>
<dbReference type="SMART" id="SM00631">
    <property type="entry name" value="Zn_pept"/>
    <property type="match status" value="1"/>
</dbReference>
<dbReference type="AlphaFoldDB" id="A0A8B7ZD67"/>
<dbReference type="GO" id="GO:0006508">
    <property type="term" value="P:proteolysis"/>
    <property type="evidence" value="ECO:0007669"/>
    <property type="project" value="UniProtKB-KW"/>
</dbReference>
<dbReference type="InterPro" id="IPR036990">
    <property type="entry name" value="M14A-like_propep"/>
</dbReference>
<dbReference type="PANTHER" id="PTHR11705:SF91">
    <property type="entry name" value="FI01817P-RELATED"/>
    <property type="match status" value="1"/>
</dbReference>
<dbReference type="SUPFAM" id="SSF53187">
    <property type="entry name" value="Zn-dependent exopeptidases"/>
    <property type="match status" value="1"/>
</dbReference>
<evidence type="ECO:0000256" key="2">
    <source>
        <dbReference type="ARBA" id="ARBA00004613"/>
    </source>
</evidence>
<reference evidence="17" key="1">
    <citation type="submission" date="2025-08" db="UniProtKB">
        <authorList>
            <consortium name="RefSeq"/>
        </authorList>
    </citation>
    <scope>IDENTIFICATION</scope>
</reference>
<comment type="function">
    <text evidence="13">Involved in the digestion of the blood meal.</text>
</comment>
<dbReference type="PRINTS" id="PR00765">
    <property type="entry name" value="CRBOXYPTASEA"/>
</dbReference>
<keyword evidence="12" id="KW-1015">Disulfide bond</keyword>
<name>A0A8B7ZD67_ACAPL</name>
<evidence type="ECO:0000313" key="16">
    <source>
        <dbReference type="Proteomes" id="UP000694845"/>
    </source>
</evidence>
<keyword evidence="9" id="KW-0378">Hydrolase</keyword>
<protein>
    <submittedName>
        <fullName evidence="17">Carboxypeptidase B-like</fullName>
    </submittedName>
</protein>
<evidence type="ECO:0000256" key="10">
    <source>
        <dbReference type="ARBA" id="ARBA00022833"/>
    </source>
</evidence>
<keyword evidence="6" id="KW-0645">Protease</keyword>
<evidence type="ECO:0000256" key="14">
    <source>
        <dbReference type="PROSITE-ProRule" id="PRU01379"/>
    </source>
</evidence>
<evidence type="ECO:0000256" key="1">
    <source>
        <dbReference type="ARBA" id="ARBA00001947"/>
    </source>
</evidence>
<dbReference type="Pfam" id="PF02244">
    <property type="entry name" value="Propep_M14"/>
    <property type="match status" value="1"/>
</dbReference>
<comment type="cofactor">
    <cofactor evidence="1">
        <name>Zn(2+)</name>
        <dbReference type="ChEBI" id="CHEBI:29105"/>
    </cofactor>
</comment>
<comment type="subcellular location">
    <subcellularLocation>
        <location evidence="2">Secreted</location>
    </subcellularLocation>
</comment>
<evidence type="ECO:0000313" key="17">
    <source>
        <dbReference type="RefSeq" id="XP_022101136.1"/>
    </source>
</evidence>
<feature type="active site" description="Proton donor/acceptor" evidence="14">
    <location>
        <position position="338"/>
    </location>
</feature>
<dbReference type="SUPFAM" id="SSF54897">
    <property type="entry name" value="Protease propeptides/inhibitors"/>
    <property type="match status" value="1"/>
</dbReference>
<accession>A0A8B7ZD67</accession>
<evidence type="ECO:0000256" key="3">
    <source>
        <dbReference type="ARBA" id="ARBA00005988"/>
    </source>
</evidence>
<dbReference type="Gene3D" id="3.40.630.10">
    <property type="entry name" value="Zn peptidases"/>
    <property type="match status" value="1"/>
</dbReference>
<evidence type="ECO:0000256" key="6">
    <source>
        <dbReference type="ARBA" id="ARBA00022670"/>
    </source>
</evidence>
<dbReference type="InterPro" id="IPR003146">
    <property type="entry name" value="M14A_act_pep"/>
</dbReference>
<dbReference type="PROSITE" id="PS52035">
    <property type="entry name" value="PEPTIDASE_M14"/>
    <property type="match status" value="1"/>
</dbReference>
<dbReference type="InterPro" id="IPR057246">
    <property type="entry name" value="CARBOXYPEPT_ZN_1"/>
</dbReference>
<keyword evidence="7" id="KW-0479">Metal-binding</keyword>
<dbReference type="GeneID" id="110984862"/>
<keyword evidence="10" id="KW-0862">Zinc</keyword>
<evidence type="ECO:0000256" key="5">
    <source>
        <dbReference type="ARBA" id="ARBA00022645"/>
    </source>
</evidence>
<keyword evidence="11" id="KW-0482">Metalloprotease</keyword>
<organism evidence="16 17">
    <name type="scientific">Acanthaster planci</name>
    <name type="common">Crown-of-thorns starfish</name>
    <dbReference type="NCBI Taxonomy" id="133434"/>
    <lineage>
        <taxon>Eukaryota</taxon>
        <taxon>Metazoa</taxon>
        <taxon>Echinodermata</taxon>
        <taxon>Eleutherozoa</taxon>
        <taxon>Asterozoa</taxon>
        <taxon>Asteroidea</taxon>
        <taxon>Valvatacea</taxon>
        <taxon>Valvatida</taxon>
        <taxon>Acanthasteridae</taxon>
        <taxon>Acanthaster</taxon>
    </lineage>
</organism>
<dbReference type="Gene3D" id="3.30.70.340">
    <property type="entry name" value="Metallocarboxypeptidase-like"/>
    <property type="match status" value="1"/>
</dbReference>
<dbReference type="GO" id="GO:0005615">
    <property type="term" value="C:extracellular space"/>
    <property type="evidence" value="ECO:0007669"/>
    <property type="project" value="TreeGrafter"/>
</dbReference>